<name>A0A850ELV5_9BACL</name>
<dbReference type="EMBL" id="JABWCS010000214">
    <property type="protein sequence ID" value="NUU62313.1"/>
    <property type="molecule type" value="Genomic_DNA"/>
</dbReference>
<sequence length="352" mass="39404">MKSKADSDIVKIEDTHWYRDAGKNPLREQGFTPELMLRIEQAAVHRNPQDFIKFNIGKSKVLTGLAAALLVLFLLWPKDGIQQGDLNSESTLKSQSATASQPFPSPGATKYLPTFNSADFEFNGKNYFMTLPLDRDRNASYAADTPEGILWSPAPPMKKNQKTKLLYPTEPYTLYLSSKEQTELSPYSARKVYTFPLYAGGAQAYNFLIGIYGFGEKVFLATGAQNANELTAFPLRISMLNMKRVASGGLVEPQELLTLDTSSNDESKSFLAFDQQHESILLVDIATGQNEKVKDRVRLYDLKSQTMRELDTTIQMGKEGSVAIAQYKLGGVKRSAEIFMKIGWQWYADEAE</sequence>
<accession>A0A850ELV5</accession>
<protein>
    <submittedName>
        <fullName evidence="1">Uncharacterized protein</fullName>
    </submittedName>
</protein>
<proteinExistence type="predicted"/>
<evidence type="ECO:0000313" key="2">
    <source>
        <dbReference type="Proteomes" id="UP000564806"/>
    </source>
</evidence>
<dbReference type="AlphaFoldDB" id="A0A850ELV5"/>
<dbReference type="RefSeq" id="WP_175372806.1">
    <property type="nucleotide sequence ID" value="NZ_JABWCS010000214.1"/>
</dbReference>
<evidence type="ECO:0000313" key="1">
    <source>
        <dbReference type="EMBL" id="NUU62313.1"/>
    </source>
</evidence>
<gene>
    <name evidence="1" type="ORF">HPT30_18365</name>
</gene>
<reference evidence="1" key="1">
    <citation type="submission" date="2020-06" db="EMBL/GenBank/DDBJ databases">
        <title>Paenibacillus sp. nov., isolated from soil.</title>
        <authorList>
            <person name="Seo Y.L."/>
        </authorList>
    </citation>
    <scope>NUCLEOTIDE SEQUENCE [LARGE SCALE GENOMIC DNA]</scope>
    <source>
        <strain evidence="1">JW14</strain>
    </source>
</reference>
<comment type="caution">
    <text evidence="1">The sequence shown here is derived from an EMBL/GenBank/DDBJ whole genome shotgun (WGS) entry which is preliminary data.</text>
</comment>
<dbReference type="Proteomes" id="UP000564806">
    <property type="component" value="Unassembled WGS sequence"/>
</dbReference>
<keyword evidence="2" id="KW-1185">Reference proteome</keyword>
<organism evidence="1 2">
    <name type="scientific">Paenibacillus agri</name>
    <dbReference type="NCBI Taxonomy" id="2744309"/>
    <lineage>
        <taxon>Bacteria</taxon>
        <taxon>Bacillati</taxon>
        <taxon>Bacillota</taxon>
        <taxon>Bacilli</taxon>
        <taxon>Bacillales</taxon>
        <taxon>Paenibacillaceae</taxon>
        <taxon>Paenibacillus</taxon>
    </lineage>
</organism>